<reference evidence="6 7" key="1">
    <citation type="submission" date="2019-07" db="EMBL/GenBank/DDBJ databases">
        <title>Draft genome sequence of Adlercreutzia equolifaciens IPLA 37004, a human intestinal strain that does not produces equol from daidzein.</title>
        <authorList>
            <person name="Vazquez L."/>
            <person name="Florez A.B."/>
            <person name="Mayo B."/>
        </authorList>
    </citation>
    <scope>NUCLEOTIDE SEQUENCE [LARGE SCALE GENOMIC DNA]</scope>
    <source>
        <strain evidence="6 7">IPLA 37004</strain>
    </source>
</reference>
<feature type="binding site" evidence="4">
    <location>
        <position position="58"/>
    </location>
    <ligand>
        <name>substrate</name>
    </ligand>
</feature>
<evidence type="ECO:0000256" key="1">
    <source>
        <dbReference type="ARBA" id="ARBA00010638"/>
    </source>
</evidence>
<keyword evidence="3 4" id="KW-0067">ATP-binding</keyword>
<dbReference type="GO" id="GO:0046872">
    <property type="term" value="F:metal ion binding"/>
    <property type="evidence" value="ECO:0007669"/>
    <property type="project" value="UniProtKB-KW"/>
</dbReference>
<dbReference type="RefSeq" id="WP_161127524.1">
    <property type="nucleotide sequence ID" value="NZ_CBCTOK010000007.1"/>
</dbReference>
<dbReference type="PANTHER" id="PTHR23407:SF1">
    <property type="entry name" value="5-FORMYLTETRAHYDROFOLATE CYCLO-LIGASE"/>
    <property type="match status" value="1"/>
</dbReference>
<name>A0A6L8Q352_9ACTN</name>
<dbReference type="EC" id="6.3.3.2" evidence="5"/>
<comment type="cofactor">
    <cofactor evidence="5">
        <name>Mg(2+)</name>
        <dbReference type="ChEBI" id="CHEBI:18420"/>
    </cofactor>
</comment>
<dbReference type="GO" id="GO:0009396">
    <property type="term" value="P:folic acid-containing compound biosynthetic process"/>
    <property type="evidence" value="ECO:0007669"/>
    <property type="project" value="TreeGrafter"/>
</dbReference>
<keyword evidence="5" id="KW-0460">Magnesium</keyword>
<dbReference type="Pfam" id="PF01812">
    <property type="entry name" value="5-FTHF_cyc-lig"/>
    <property type="match status" value="1"/>
</dbReference>
<evidence type="ECO:0000313" key="6">
    <source>
        <dbReference type="EMBL" id="MZG27676.1"/>
    </source>
</evidence>
<feature type="binding site" evidence="4">
    <location>
        <position position="53"/>
    </location>
    <ligand>
        <name>substrate</name>
    </ligand>
</feature>
<dbReference type="NCBIfam" id="TIGR02727">
    <property type="entry name" value="MTHFS_bact"/>
    <property type="match status" value="1"/>
</dbReference>
<dbReference type="GO" id="GO:0030272">
    <property type="term" value="F:5-formyltetrahydrofolate cyclo-ligase activity"/>
    <property type="evidence" value="ECO:0007669"/>
    <property type="project" value="UniProtKB-EC"/>
</dbReference>
<comment type="similarity">
    <text evidence="1 5">Belongs to the 5-formyltetrahydrofolate cyclo-ligase family.</text>
</comment>
<dbReference type="GO" id="GO:0035999">
    <property type="term" value="P:tetrahydrofolate interconversion"/>
    <property type="evidence" value="ECO:0007669"/>
    <property type="project" value="TreeGrafter"/>
</dbReference>
<evidence type="ECO:0000256" key="3">
    <source>
        <dbReference type="ARBA" id="ARBA00022840"/>
    </source>
</evidence>
<accession>A0A6L8Q352</accession>
<dbReference type="AlphaFoldDB" id="A0A6L8Q352"/>
<keyword evidence="6" id="KW-0436">Ligase</keyword>
<dbReference type="InterPro" id="IPR024185">
    <property type="entry name" value="FTHF_cligase-like_sf"/>
</dbReference>
<feature type="binding site" evidence="4">
    <location>
        <begin position="139"/>
        <end position="147"/>
    </location>
    <ligand>
        <name>ATP</name>
        <dbReference type="ChEBI" id="CHEBI:30616"/>
    </ligand>
</feature>
<gene>
    <name evidence="6" type="ORF">FM068_03595</name>
</gene>
<evidence type="ECO:0000256" key="5">
    <source>
        <dbReference type="RuleBase" id="RU361279"/>
    </source>
</evidence>
<dbReference type="GO" id="GO:0005524">
    <property type="term" value="F:ATP binding"/>
    <property type="evidence" value="ECO:0007669"/>
    <property type="project" value="UniProtKB-KW"/>
</dbReference>
<protein>
    <recommendedName>
        <fullName evidence="5">5-formyltetrahydrofolate cyclo-ligase</fullName>
        <ecNumber evidence="5">6.3.3.2</ecNumber>
    </recommendedName>
</protein>
<dbReference type="Proteomes" id="UP000472380">
    <property type="component" value="Unassembled WGS sequence"/>
</dbReference>
<organism evidence="6 7">
    <name type="scientific">Adlercreutzia equolifaciens</name>
    <dbReference type="NCBI Taxonomy" id="446660"/>
    <lineage>
        <taxon>Bacteria</taxon>
        <taxon>Bacillati</taxon>
        <taxon>Actinomycetota</taxon>
        <taxon>Coriobacteriia</taxon>
        <taxon>Eggerthellales</taxon>
        <taxon>Eggerthellaceae</taxon>
        <taxon>Adlercreutzia</taxon>
    </lineage>
</organism>
<evidence type="ECO:0000256" key="4">
    <source>
        <dbReference type="PIRSR" id="PIRSR006806-1"/>
    </source>
</evidence>
<comment type="catalytic activity">
    <reaction evidence="5">
        <text>(6S)-5-formyl-5,6,7,8-tetrahydrofolate + ATP = (6R)-5,10-methenyltetrahydrofolate + ADP + phosphate</text>
        <dbReference type="Rhea" id="RHEA:10488"/>
        <dbReference type="ChEBI" id="CHEBI:30616"/>
        <dbReference type="ChEBI" id="CHEBI:43474"/>
        <dbReference type="ChEBI" id="CHEBI:57455"/>
        <dbReference type="ChEBI" id="CHEBI:57457"/>
        <dbReference type="ChEBI" id="CHEBI:456216"/>
        <dbReference type="EC" id="6.3.3.2"/>
    </reaction>
</comment>
<evidence type="ECO:0000256" key="2">
    <source>
        <dbReference type="ARBA" id="ARBA00022741"/>
    </source>
</evidence>
<sequence>MELPSDKNQLRRHFKAVRAGLLEGERRAIDAAIAGNVAGLPEFAEADGVFTYLSFGAEVDTRILIECAWTVGKAVALPRVVPGTRQMRWYAVDSLDCLERSSFGVEEPPADPAREVTPRDFHTPVALVPGLAFDREGYRLGYGGGFYDTFLPTFPGTSMGLCRAAQLADHLPHEDYDMPVDEVVTEHGLRALSKISS</sequence>
<dbReference type="InterPro" id="IPR002698">
    <property type="entry name" value="FTHF_cligase"/>
</dbReference>
<evidence type="ECO:0000313" key="7">
    <source>
        <dbReference type="Proteomes" id="UP000472380"/>
    </source>
</evidence>
<feature type="binding site" evidence="4">
    <location>
        <begin position="7"/>
        <end position="11"/>
    </location>
    <ligand>
        <name>ATP</name>
        <dbReference type="ChEBI" id="CHEBI:30616"/>
    </ligand>
</feature>
<proteinExistence type="inferred from homology"/>
<dbReference type="Gene3D" id="3.40.50.10420">
    <property type="entry name" value="NagB/RpiA/CoA transferase-like"/>
    <property type="match status" value="1"/>
</dbReference>
<keyword evidence="2 4" id="KW-0547">Nucleotide-binding</keyword>
<dbReference type="PANTHER" id="PTHR23407">
    <property type="entry name" value="ATPASE INHIBITOR/5-FORMYLTETRAHYDROFOLATE CYCLO-LIGASE"/>
    <property type="match status" value="1"/>
</dbReference>
<dbReference type="SUPFAM" id="SSF100950">
    <property type="entry name" value="NagB/RpiA/CoA transferase-like"/>
    <property type="match status" value="1"/>
</dbReference>
<keyword evidence="5" id="KW-0479">Metal-binding</keyword>
<dbReference type="InterPro" id="IPR037171">
    <property type="entry name" value="NagB/RpiA_transferase-like"/>
</dbReference>
<dbReference type="PIRSF" id="PIRSF006806">
    <property type="entry name" value="FTHF_cligase"/>
    <property type="match status" value="1"/>
</dbReference>
<comment type="caution">
    <text evidence="6">The sequence shown here is derived from an EMBL/GenBank/DDBJ whole genome shotgun (WGS) entry which is preliminary data.</text>
</comment>
<dbReference type="EMBL" id="VJNE01000004">
    <property type="protein sequence ID" value="MZG27676.1"/>
    <property type="molecule type" value="Genomic_DNA"/>
</dbReference>